<reference evidence="1" key="1">
    <citation type="submission" date="2021-02" db="EMBL/GenBank/DDBJ databases">
        <authorList>
            <person name="Nowell W R."/>
        </authorList>
    </citation>
    <scope>NUCLEOTIDE SEQUENCE</scope>
</reference>
<dbReference type="AlphaFoldDB" id="A0A8S3GNP5"/>
<evidence type="ECO:0000313" key="1">
    <source>
        <dbReference type="EMBL" id="CAF5167657.1"/>
    </source>
</evidence>
<sequence length="75" mass="8682">KHPYWNNVPTGRTTIDDAPQLEYDEHHIDLIADQEVDDFELDYDNADLGQHLGFDDHQHDLDFDDDDDENISGGK</sequence>
<protein>
    <submittedName>
        <fullName evidence="1">Uncharacterized protein</fullName>
    </submittedName>
</protein>
<proteinExistence type="predicted"/>
<evidence type="ECO:0000313" key="2">
    <source>
        <dbReference type="Proteomes" id="UP000676336"/>
    </source>
</evidence>
<name>A0A8S3GNP5_9BILA</name>
<gene>
    <name evidence="1" type="ORF">SMN809_LOCUS65157</name>
</gene>
<dbReference type="EMBL" id="CAJOBI010304954">
    <property type="protein sequence ID" value="CAF5167657.1"/>
    <property type="molecule type" value="Genomic_DNA"/>
</dbReference>
<organism evidence="1 2">
    <name type="scientific">Rotaria magnacalcarata</name>
    <dbReference type="NCBI Taxonomy" id="392030"/>
    <lineage>
        <taxon>Eukaryota</taxon>
        <taxon>Metazoa</taxon>
        <taxon>Spiralia</taxon>
        <taxon>Gnathifera</taxon>
        <taxon>Rotifera</taxon>
        <taxon>Eurotatoria</taxon>
        <taxon>Bdelloidea</taxon>
        <taxon>Philodinida</taxon>
        <taxon>Philodinidae</taxon>
        <taxon>Rotaria</taxon>
    </lineage>
</organism>
<feature type="non-terminal residue" evidence="1">
    <location>
        <position position="1"/>
    </location>
</feature>
<accession>A0A8S3GNP5</accession>
<comment type="caution">
    <text evidence="1">The sequence shown here is derived from an EMBL/GenBank/DDBJ whole genome shotgun (WGS) entry which is preliminary data.</text>
</comment>
<dbReference type="Proteomes" id="UP000676336">
    <property type="component" value="Unassembled WGS sequence"/>
</dbReference>